<feature type="domain" description="CUB" evidence="19">
    <location>
        <begin position="3032"/>
        <end position="3149"/>
    </location>
</feature>
<feature type="domain" description="CUB" evidence="19">
    <location>
        <begin position="2685"/>
        <end position="2797"/>
    </location>
</feature>
<keyword evidence="13" id="KW-0472">Membrane</keyword>
<dbReference type="GO" id="GO:0007476">
    <property type="term" value="P:imaginal disc-derived wing morphogenesis"/>
    <property type="evidence" value="ECO:0007669"/>
    <property type="project" value="UniProtKB-ARBA"/>
</dbReference>
<dbReference type="FunFam" id="2.60.120.290:FF:000018">
    <property type="entry name" value="cubilin"/>
    <property type="match status" value="1"/>
</dbReference>
<evidence type="ECO:0000256" key="6">
    <source>
        <dbReference type="ARBA" id="ARBA00022553"/>
    </source>
</evidence>
<dbReference type="SUPFAM" id="SSF49854">
    <property type="entry name" value="Spermadhesin, CUB domain"/>
    <property type="match status" value="26"/>
</dbReference>
<feature type="domain" description="CUB" evidence="19">
    <location>
        <begin position="1418"/>
        <end position="1532"/>
    </location>
</feature>
<feature type="domain" description="CUB" evidence="19">
    <location>
        <begin position="1185"/>
        <end position="1296"/>
    </location>
</feature>
<feature type="disulfide bond" evidence="17">
    <location>
        <begin position="172"/>
        <end position="181"/>
    </location>
</feature>
<evidence type="ECO:0000256" key="9">
    <source>
        <dbReference type="ARBA" id="ARBA00022737"/>
    </source>
</evidence>
<evidence type="ECO:0000259" key="20">
    <source>
        <dbReference type="PROSITE" id="PS50026"/>
    </source>
</evidence>
<dbReference type="FunFam" id="2.10.25.10:FF:000012">
    <property type="entry name" value="Delta-like protein"/>
    <property type="match status" value="1"/>
</dbReference>
<dbReference type="GeneID" id="115876870"/>
<dbReference type="FunFam" id="2.60.120.290:FF:000003">
    <property type="entry name" value="Neuropilin"/>
    <property type="match status" value="1"/>
</dbReference>
<dbReference type="Pfam" id="PF12661">
    <property type="entry name" value="hEGF"/>
    <property type="match status" value="1"/>
</dbReference>
<dbReference type="SUPFAM" id="SSF57196">
    <property type="entry name" value="EGF/Laminin"/>
    <property type="match status" value="3"/>
</dbReference>
<feature type="domain" description="CUB" evidence="19">
    <location>
        <begin position="1069"/>
        <end position="1181"/>
    </location>
</feature>
<keyword evidence="14 17" id="KW-1015">Disulfide bond</keyword>
<dbReference type="SUPFAM" id="SSF57184">
    <property type="entry name" value="Growth factor receptor domain"/>
    <property type="match status" value="1"/>
</dbReference>
<feature type="domain" description="EGF-like" evidence="20">
    <location>
        <begin position="146"/>
        <end position="182"/>
    </location>
</feature>
<feature type="domain" description="CUB" evidence="19">
    <location>
        <begin position="2471"/>
        <end position="2574"/>
    </location>
</feature>
<dbReference type="GO" id="GO:0005886">
    <property type="term" value="C:plasma membrane"/>
    <property type="evidence" value="ECO:0007669"/>
    <property type="project" value="UniProtKB-SubCell"/>
</dbReference>
<evidence type="ECO:0000256" key="3">
    <source>
        <dbReference type="ARBA" id="ARBA00022448"/>
    </source>
</evidence>
<feature type="disulfide bond" evidence="17">
    <location>
        <begin position="437"/>
        <end position="446"/>
    </location>
</feature>
<dbReference type="CDD" id="cd00041">
    <property type="entry name" value="CUB"/>
    <property type="match status" value="24"/>
</dbReference>
<feature type="domain" description="CUB" evidence="19">
    <location>
        <begin position="491"/>
        <end position="603"/>
    </location>
</feature>
<feature type="domain" description="CUB" evidence="19">
    <location>
        <begin position="3156"/>
        <end position="3278"/>
    </location>
</feature>
<dbReference type="InterPro" id="IPR009030">
    <property type="entry name" value="Growth_fac_rcpt_cys_sf"/>
</dbReference>
<keyword evidence="12" id="KW-0653">Protein transport</keyword>
<dbReference type="InterPro" id="IPR000152">
    <property type="entry name" value="EGF-type_Asp/Asn_hydroxyl_site"/>
</dbReference>
<comment type="caution">
    <text evidence="17">Lacks conserved residue(s) required for the propagation of feature annotation.</text>
</comment>
<dbReference type="Gene3D" id="2.10.25.10">
    <property type="entry name" value="Laminin"/>
    <property type="match status" value="6"/>
</dbReference>
<dbReference type="CDD" id="cd00054">
    <property type="entry name" value="EGF_CA"/>
    <property type="match status" value="5"/>
</dbReference>
<dbReference type="KEGG" id="soy:115876870"/>
<evidence type="ECO:0000256" key="11">
    <source>
        <dbReference type="ARBA" id="ARBA00022837"/>
    </source>
</evidence>
<feature type="domain" description="CUB" evidence="19">
    <location>
        <begin position="838"/>
        <end position="944"/>
    </location>
</feature>
<feature type="domain" description="CUB" evidence="19">
    <location>
        <begin position="3547"/>
        <end position="3655"/>
    </location>
</feature>
<dbReference type="PROSITE" id="PS50026">
    <property type="entry name" value="EGF_3"/>
    <property type="match status" value="4"/>
</dbReference>
<dbReference type="FunFam" id="2.10.25.10:FF:000379">
    <property type="entry name" value="Cubilin"/>
    <property type="match status" value="1"/>
</dbReference>
<evidence type="ECO:0000256" key="14">
    <source>
        <dbReference type="ARBA" id="ARBA00023157"/>
    </source>
</evidence>
<dbReference type="InterPro" id="IPR018097">
    <property type="entry name" value="EGF_Ca-bd_CS"/>
</dbReference>
<dbReference type="OrthoDB" id="10009301at2759"/>
<evidence type="ECO:0000256" key="17">
    <source>
        <dbReference type="PROSITE-ProRule" id="PRU00076"/>
    </source>
</evidence>
<feature type="domain" description="CUB" evidence="19">
    <location>
        <begin position="2011"/>
        <end position="2131"/>
    </location>
</feature>
<feature type="domain" description="CUB" evidence="19">
    <location>
        <begin position="2915"/>
        <end position="3030"/>
    </location>
</feature>
<feature type="domain" description="CUB" evidence="19">
    <location>
        <begin position="3282"/>
        <end position="3426"/>
    </location>
</feature>
<feature type="domain" description="CUB" evidence="19">
    <location>
        <begin position="1886"/>
        <end position="1997"/>
    </location>
</feature>
<dbReference type="SMART" id="SM00179">
    <property type="entry name" value="EGF_CA"/>
    <property type="match status" value="6"/>
</dbReference>
<evidence type="ECO:0000256" key="10">
    <source>
        <dbReference type="ARBA" id="ARBA00022753"/>
    </source>
</evidence>
<accession>A0A6J2XC60</accession>
<dbReference type="SMART" id="SM00181">
    <property type="entry name" value="EGF"/>
    <property type="match status" value="8"/>
</dbReference>
<keyword evidence="6" id="KW-0597">Phosphoprotein</keyword>
<feature type="chain" id="PRO_5026940017" evidence="18">
    <location>
        <begin position="22"/>
        <end position="3667"/>
    </location>
</feature>
<dbReference type="GO" id="GO:0048056">
    <property type="term" value="P:R3/R4 cell differentiation"/>
    <property type="evidence" value="ECO:0007669"/>
    <property type="project" value="UniProtKB-ARBA"/>
</dbReference>
<feature type="domain" description="CUB" evidence="19">
    <location>
        <begin position="2801"/>
        <end position="2914"/>
    </location>
</feature>
<feature type="disulfide bond" evidence="17">
    <location>
        <begin position="215"/>
        <end position="224"/>
    </location>
</feature>
<dbReference type="PANTHER" id="PTHR24251">
    <property type="entry name" value="OVOCHYMASE-RELATED"/>
    <property type="match status" value="1"/>
</dbReference>
<dbReference type="GO" id="GO:0005768">
    <property type="term" value="C:endosome"/>
    <property type="evidence" value="ECO:0007669"/>
    <property type="project" value="UniProtKB-SubCell"/>
</dbReference>
<keyword evidence="11" id="KW-0106">Calcium</keyword>
<dbReference type="InterPro" id="IPR001881">
    <property type="entry name" value="EGF-like_Ca-bd_dom"/>
</dbReference>
<feature type="domain" description="CUB" evidence="19">
    <location>
        <begin position="3428"/>
        <end position="3541"/>
    </location>
</feature>
<dbReference type="FunCoup" id="A0A6J2XC60">
    <property type="interactions" value="2"/>
</dbReference>
<evidence type="ECO:0000313" key="21">
    <source>
        <dbReference type="Proteomes" id="UP000504635"/>
    </source>
</evidence>
<comment type="subcellular location">
    <subcellularLocation>
        <location evidence="2">Cell membrane</location>
        <topology evidence="2">Peripheral membrane protein</topology>
    </subcellularLocation>
    <subcellularLocation>
        <location evidence="1">Endosome</location>
    </subcellularLocation>
</comment>
<dbReference type="PROSITE" id="PS01180">
    <property type="entry name" value="CUB"/>
    <property type="match status" value="24"/>
</dbReference>
<feature type="domain" description="CUB" evidence="19">
    <location>
        <begin position="727"/>
        <end position="837"/>
    </location>
</feature>
<keyword evidence="9" id="KW-0677">Repeat</keyword>
<dbReference type="FunFam" id="2.10.25.10:FF:000260">
    <property type="entry name" value="Notch receptor 4"/>
    <property type="match status" value="1"/>
</dbReference>
<dbReference type="PROSITE" id="PS00010">
    <property type="entry name" value="ASX_HYDROXYL"/>
    <property type="match status" value="3"/>
</dbReference>
<feature type="disulfide bond" evidence="16">
    <location>
        <begin position="948"/>
        <end position="975"/>
    </location>
</feature>
<protein>
    <submittedName>
        <fullName evidence="22">Cubilin-like</fullName>
    </submittedName>
</protein>
<dbReference type="GO" id="GO:0005911">
    <property type="term" value="C:cell-cell junction"/>
    <property type="evidence" value="ECO:0007669"/>
    <property type="project" value="UniProtKB-ARBA"/>
</dbReference>
<dbReference type="FunFam" id="2.60.120.290:FF:000005">
    <property type="entry name" value="Procollagen C-endopeptidase enhancer 1"/>
    <property type="match status" value="3"/>
</dbReference>
<organism evidence="21 22">
    <name type="scientific">Sitophilus oryzae</name>
    <name type="common">Rice weevil</name>
    <name type="synonym">Curculio oryzae</name>
    <dbReference type="NCBI Taxonomy" id="7048"/>
    <lineage>
        <taxon>Eukaryota</taxon>
        <taxon>Metazoa</taxon>
        <taxon>Ecdysozoa</taxon>
        <taxon>Arthropoda</taxon>
        <taxon>Hexapoda</taxon>
        <taxon>Insecta</taxon>
        <taxon>Pterygota</taxon>
        <taxon>Neoptera</taxon>
        <taxon>Endopterygota</taxon>
        <taxon>Coleoptera</taxon>
        <taxon>Polyphaga</taxon>
        <taxon>Cucujiformia</taxon>
        <taxon>Curculionidae</taxon>
        <taxon>Dryophthorinae</taxon>
        <taxon>Sitophilus</taxon>
    </lineage>
</organism>
<feature type="domain" description="CUB" evidence="19">
    <location>
        <begin position="2132"/>
        <end position="2241"/>
    </location>
</feature>
<dbReference type="Gene3D" id="2.60.120.290">
    <property type="entry name" value="Spermadhesin, CUB domain"/>
    <property type="match status" value="26"/>
</dbReference>
<keyword evidence="7" id="KW-0479">Metal-binding</keyword>
<keyword evidence="5 17" id="KW-0245">EGF-like domain</keyword>
<dbReference type="FunFam" id="2.10.25.10:FF:000429">
    <property type="entry name" value="Cubilin"/>
    <property type="match status" value="1"/>
</dbReference>
<dbReference type="RefSeq" id="XP_030748736.1">
    <property type="nucleotide sequence ID" value="XM_030892876.1"/>
</dbReference>
<evidence type="ECO:0000313" key="22">
    <source>
        <dbReference type="RefSeq" id="XP_030748736.1"/>
    </source>
</evidence>
<evidence type="ECO:0000256" key="5">
    <source>
        <dbReference type="ARBA" id="ARBA00022536"/>
    </source>
</evidence>
<keyword evidence="3" id="KW-0813">Transport</keyword>
<feature type="domain" description="EGF-like" evidence="20">
    <location>
        <begin position="184"/>
        <end position="225"/>
    </location>
</feature>
<dbReference type="SMART" id="SM00042">
    <property type="entry name" value="CUB"/>
    <property type="match status" value="26"/>
</dbReference>
<feature type="domain" description="CUB" evidence="19">
    <location>
        <begin position="1536"/>
        <end position="1648"/>
    </location>
</feature>
<feature type="disulfide bond" evidence="17">
    <location>
        <begin position="475"/>
        <end position="484"/>
    </location>
</feature>
<evidence type="ECO:0000259" key="19">
    <source>
        <dbReference type="PROSITE" id="PS01180"/>
    </source>
</evidence>
<evidence type="ECO:0000256" key="15">
    <source>
        <dbReference type="ARBA" id="ARBA00023180"/>
    </source>
</evidence>
<evidence type="ECO:0000256" key="18">
    <source>
        <dbReference type="SAM" id="SignalP"/>
    </source>
</evidence>
<evidence type="ECO:0000256" key="8">
    <source>
        <dbReference type="ARBA" id="ARBA00022729"/>
    </source>
</evidence>
<dbReference type="GO" id="GO:0005509">
    <property type="term" value="F:calcium ion binding"/>
    <property type="evidence" value="ECO:0007669"/>
    <property type="project" value="InterPro"/>
</dbReference>
<dbReference type="InterPro" id="IPR035914">
    <property type="entry name" value="Sperma_CUB_dom_sf"/>
</dbReference>
<evidence type="ECO:0000256" key="16">
    <source>
        <dbReference type="PROSITE-ProRule" id="PRU00059"/>
    </source>
</evidence>
<evidence type="ECO:0000256" key="12">
    <source>
        <dbReference type="ARBA" id="ARBA00022927"/>
    </source>
</evidence>
<name>A0A6J2XC60_SITOR</name>
<feature type="disulfide bond" evidence="17">
    <location>
        <begin position="414"/>
        <end position="424"/>
    </location>
</feature>
<dbReference type="InterPro" id="IPR049883">
    <property type="entry name" value="NOTCH1_EGF-like"/>
</dbReference>
<feature type="signal peptide" evidence="18">
    <location>
        <begin position="1"/>
        <end position="21"/>
    </location>
</feature>
<dbReference type="InterPro" id="IPR000859">
    <property type="entry name" value="CUB_dom"/>
</dbReference>
<feature type="domain" description="CUB" evidence="19">
    <location>
        <begin position="2245"/>
        <end position="2361"/>
    </location>
</feature>
<dbReference type="FunFam" id="2.60.120.290:FF:000013">
    <property type="entry name" value="Membrane frizzled-related protein"/>
    <property type="match status" value="4"/>
</dbReference>
<feature type="domain" description="CUB" evidence="19">
    <location>
        <begin position="948"/>
        <end position="1063"/>
    </location>
</feature>
<feature type="domain" description="EGF-like" evidence="20">
    <location>
        <begin position="410"/>
        <end position="447"/>
    </location>
</feature>
<evidence type="ECO:0000256" key="13">
    <source>
        <dbReference type="ARBA" id="ARBA00023136"/>
    </source>
</evidence>
<feature type="domain" description="CUB" evidence="19">
    <location>
        <begin position="1769"/>
        <end position="1885"/>
    </location>
</feature>
<evidence type="ECO:0000256" key="1">
    <source>
        <dbReference type="ARBA" id="ARBA00004177"/>
    </source>
</evidence>
<keyword evidence="4" id="KW-1003">Cell membrane</keyword>
<gene>
    <name evidence="22" type="primary">LOC115876870</name>
</gene>
<keyword evidence="8 18" id="KW-0732">Signal</keyword>
<reference evidence="22" key="1">
    <citation type="submission" date="2025-08" db="UniProtKB">
        <authorList>
            <consortium name="RefSeq"/>
        </authorList>
    </citation>
    <scope>IDENTIFICATION</scope>
    <source>
        <tissue evidence="22">Gonads</tissue>
    </source>
</reference>
<proteinExistence type="predicted"/>
<dbReference type="Pfam" id="PF07645">
    <property type="entry name" value="EGF_CA"/>
    <property type="match status" value="2"/>
</dbReference>
<dbReference type="InterPro" id="IPR013032">
    <property type="entry name" value="EGF-like_CS"/>
</dbReference>
<dbReference type="PROSITE" id="PS01187">
    <property type="entry name" value="EGF_CA"/>
    <property type="match status" value="1"/>
</dbReference>
<dbReference type="InterPro" id="IPR000742">
    <property type="entry name" value="EGF"/>
</dbReference>
<dbReference type="PROSITE" id="PS00022">
    <property type="entry name" value="EGF_1"/>
    <property type="match status" value="4"/>
</dbReference>
<evidence type="ECO:0000256" key="2">
    <source>
        <dbReference type="ARBA" id="ARBA00004202"/>
    </source>
</evidence>
<feature type="domain" description="CUB" evidence="19">
    <location>
        <begin position="607"/>
        <end position="721"/>
    </location>
</feature>
<dbReference type="GO" id="GO:0050769">
    <property type="term" value="P:positive regulation of neurogenesis"/>
    <property type="evidence" value="ECO:0007669"/>
    <property type="project" value="UniProtKB-ARBA"/>
</dbReference>
<dbReference type="FunFam" id="2.10.25.10:FF:000006">
    <property type="entry name" value="Versican core protein-like isoform 1"/>
    <property type="match status" value="1"/>
</dbReference>
<evidence type="ECO:0000256" key="7">
    <source>
        <dbReference type="ARBA" id="ARBA00022723"/>
    </source>
</evidence>
<dbReference type="GO" id="GO:0016318">
    <property type="term" value="P:ommatidial rotation"/>
    <property type="evidence" value="ECO:0007669"/>
    <property type="project" value="UniProtKB-ARBA"/>
</dbReference>
<dbReference type="GO" id="GO:0120035">
    <property type="term" value="P:regulation of plasma membrane bounded cell projection organization"/>
    <property type="evidence" value="ECO:0007669"/>
    <property type="project" value="UniProtKB-ARBA"/>
</dbReference>
<feature type="domain" description="CUB" evidence="19">
    <location>
        <begin position="1297"/>
        <end position="1416"/>
    </location>
</feature>
<keyword evidence="15" id="KW-0325">Glycoprotein</keyword>
<keyword evidence="21" id="KW-1185">Reference proteome</keyword>
<dbReference type="PANTHER" id="PTHR24251:SF30">
    <property type="entry name" value="MEMBRANE FRIZZLED-RELATED PROTEIN"/>
    <property type="match status" value="1"/>
</dbReference>
<dbReference type="InParanoid" id="A0A6J2XC60"/>
<evidence type="ECO:0000256" key="4">
    <source>
        <dbReference type="ARBA" id="ARBA00022475"/>
    </source>
</evidence>
<feature type="domain" description="EGF-like" evidence="20">
    <location>
        <begin position="449"/>
        <end position="485"/>
    </location>
</feature>
<dbReference type="GO" id="GO:0007411">
    <property type="term" value="P:axon guidance"/>
    <property type="evidence" value="ECO:0007669"/>
    <property type="project" value="UniProtKB-ARBA"/>
</dbReference>
<dbReference type="GO" id="GO:0040008">
    <property type="term" value="P:regulation of growth"/>
    <property type="evidence" value="ECO:0007669"/>
    <property type="project" value="UniProtKB-ARBA"/>
</dbReference>
<dbReference type="Pfam" id="PF00431">
    <property type="entry name" value="CUB"/>
    <property type="match status" value="23"/>
</dbReference>
<keyword evidence="10" id="KW-0967">Endosome</keyword>
<dbReference type="PROSITE" id="PS01186">
    <property type="entry name" value="EGF_2"/>
    <property type="match status" value="3"/>
</dbReference>
<dbReference type="GO" id="GO:0015031">
    <property type="term" value="P:protein transport"/>
    <property type="evidence" value="ECO:0007669"/>
    <property type="project" value="UniProtKB-KW"/>
</dbReference>
<dbReference type="Pfam" id="PF00008">
    <property type="entry name" value="EGF"/>
    <property type="match status" value="2"/>
</dbReference>
<sequence length="3667" mass="410265">MHIFHRYLVIFINVYTASVIADVNIKERPRLYTINGNLHIDVPESKNIKFGSSSFLVNEIDVLPIIQKADNATKFIDMYGSLVSGYQTQLDDVNSKISLLMSGSSGGINNRSKSLDLASLDLKITRIRRALTALRRSFNNLQTSLYKDECSSNPCKHGGTCLDLYKNFFCQCPDGWEGTTCEQDTNECFRFVGTDLGCQNGGTCENLPGSYRCLCQNGWIGIHCNRKPTDCNSGGSEICGHGTCIPQNNDVGYKCLCDAGWTTDGVHKACNMDVDECKSNHPPCSTNPLVLCTNVPGSFMCQHCPPGYTGNGYYCADINECEILNGGCSISPYVECINTPGSSKCSICPPGYLGDGRICTYKGLCNVNNGGCHVLARCIDNAGTMGTPVQCLCPPGYLGSGIGVRGCTKNGNPCSPNPCAHGNCAPNNSSIGFQCVCENKYFGTYCDQYDNPCASSPCLHGGSCQNQGSSYVCKCIAGFSGNQCQKEQPVCGGNVNARNGTIKFPPENYVSLGAISCAWTIRTLDTLTLKINFVKFNLHDSCDVDWVQIHDGRNTLAPAFGRFCGKNLPLNGTITTTQNTVYMWLRSSNKGNTPQFELTWNSLLPVCVDMITVGSGMITSPGYPAPYPNNRLCVWSFSIPVDKRLLFHVYSLDIGSDSDCSGDYLEFQSFPVLGRRYNTFKKLCNSTIPEPFHSVSATGHIIFKSNAKNQHSGFQIGYSLVDGIPGCGGVYTSRDGYIKSIEMSDSMPSVLTCTYQIKFPLNVVITVDILEMNIEKIPTGRNSLAFYQGTSKEDLLIGKYFGTTLPGPITSVGNSLLIVSQSVNKFQHNWKLKYKAECLLKFTDPKKDIQSSNYYTGWDECTYVIEQPQNNIIILNLELYKSLISLPDSCIPNYVEVRDGDNSNSTLLGRFCKESKIKLESTTNYLWIKIKSKIAYFSANYTTINTGCGGLLKEDRQSISYPPRDTEKYLANSNCRWVIVAPPGKIIQLTWLTFSVEQSFNCTYDYVKIFDNNTDDGMGGLIGKYCGSKLPPTLLSTSNIMTVDFVADTSINAEGFLLSYAFLKEDNICEGNYYTPSGYIRSPGYPKGYPVNKECVWTITAPPGSQIMLNVSSFHLEFYPKCKYDYLEIRNGGSSASPLIGTYCGTEIPKVIYSHTNKLYLKFKSDMSKSEPGFLIRWSSAATGCGGMLTGPSGSIISPHYPEPYAKNSECLWKILISLGSKIQIYFADFNLEEHSKCSIDYVELLDGGDINSKSLGRFCTPQIKPVVSSGNRMLVKFRSDISYEGRGFHLQYSTVCTNTVTGFSGVIESPNFPNEYPTNQNCEWNIIVPSNNKINITFSHFSVEQRSTACEFDYVEVQYKVSEYNGGDNTFQTYGKYCGGANPGLIPLNSDHAKIRFVTDDLLVSNGFRLEWQINGCGGILTEDRGVLKTPNYPKPYPPSITCNWIISVPAGNSITLAIYTLDVERDDSCSFDYLKVFDGRDETGNLITTLCRIKDSSTIRVDGNSNEMLVSFVADYNYQGKGLYAAYHTNQAECGGTLRLASGYIYSPNYPNNYNESNSCEWLLSADEHHRLGLTFEDLDLPDDCNKTYIKVFDGPNQAYPLLETICGSSNITGKIISSTYDLLFVEFHNNNKLTSKGFKAHYYTACGATIKTSSSGVLDLVSEYDFHNTNPEEDLACSFTIQSTVLSGHVSLTISRLSYAGGINWCNPDEGAFIVYNGLSSDSPRQGIYCIDKLPPTIVSDGSALHIVFKQKVDIYATYSIIDSECGGKISALNGFVASPGWPNNYASNASCDWTISIGPGNVISLNFLNFDIPESEYCNSDYLEIREESETGKLIGVYCGNTVPANITSTSGTMSLVFKSTTLGDGISSIKKGFYFEYSFSYNNELSGPSGKIGNPLYPSSFNSYEKFTWLINTKPTTRIEINFEEFSFDYDEQCSGGLKFYDGINEEAILIKNLCGYDLPPTLLSTSNVILVVASHLSSRVASKFLLRWKELPTSLKLKTLNATDCQYIHRMENETNVTISSPGYPNKLPTNLNCEWVFETDQTSHFKVVFLDINLITFTRRTCMYSSTIKLLEKSPLTGNFELLKEICDNTQTEHTFYPTSVMKITFKTLTYTVGKGFQAQIFKVCGGYITQPSGYIIFDKDHIQDTECQWNITVRSGRTIKLTFLSFDLNNIDFKCINNLIIRNGKFADSPFLDKGKFCNSTVPYTLNSSSNHLYLKYWGSPDIKGFKIKYEEVSFKCGGEISLSSMDNFTEITSPRYPNIPYPHSECVWVITGVPGETLRIDFEDRFDLTQSDGCNTEYVELRDGGTEWSKLLNRYCITTPDTIFTTGNVLYIKFFTDTDEPRNGFKLKVSLGRCGGILEGYSTLDSKTIPGTVELNKNCTWHVRSYGDSYFEVRFRNMHLNGTLRFYEKTIGSQISDLGTFSGYKTPNDSIKSTTNEIILDYTPRHSDDEFYISFFVRRDRCFKRLNDESGTIISPEYPSSKPATFLCIWRIKVPQGRRITFNVKDVDIDRSMVILSNGWASSMPITENIQPDATYESSDNTASVLYWKKVLTPQRGIKLTYTSDKPTICQGSYNQTEGTIISPNASSFLCEWSRDIKEPNTTVAVQVHLETNQTKHSENINQGGVIVYINRRTVHLDRDTVAYVIRFPSSDSSIEARRYLNTFNKFIIKYKTYPCGGLISEDEGTISSPNFPNSPNTSLECAWNLEINYDYRVKITVNSLDLGDDCDSSFLTIYNGNRLESPRIGKFCRNNKPSVLITETNEVFIEYRYTQGQASNSKGFSLFYEPYITSCGGIFHKRDTIIRTPNYKDDYPNNMECIWEINAPDGNIIALEFISRFYVEESKNCTKDYVEVFDWDGENWVSKQKLCGRKIPEEIKASGNRMQVIFRSDANVTAIGFEAMIKWHCGGDLIATETKKYLTSPDYPNLYERNLTCIYTIKPKVKNKVINIQFLDFDLREGTPICSYDNLTIYTVKKPNIRQTLCGKTLPKSQRLDRDAVITFKTEHYAWNNGKGFKLSYVLESCGGNITEPIAIKLPTQNTEESNYFLSYQPRQICSWYITAPPDQLPVFEIHELTLQGAYCYMYYLIIYDGLQKVPSKRLRQLCQSAEESITLGMSKTMLVNLDVSAEIFKGLKAEIYFIYGPSVGCGGVVYLNDTQTSSTITPPNNLPDLDCHWKIIAPIDYKIKIEFSNININSYCNSTRRNYTYFCTCSFIEVKDGGGPQADLLSKLCSSDNGGTRTFTTSWNTGYVRLFSASPQKNAFSLTVTSFVSQCGPSILVPKSTPQVLTSPGYPVSYPGNIACIWIIKNTLMGKILLHFEEFDLAEGDGQDSNCYGDRFEISDDPNKSIIMEGYGLNSRIPQSRVTSIYRKLYNTHVFCGKNEKPFDYYSAGNNLTLSFRSDEISKKGKGFKLTYSNEGCNRTIEANEGRIKNQYVYENCYITITSDANTTLSLYFMVIYISPSANCSQSNIEVRENNERGSLLLRHCGFSLPNPVFSNSNKLYIAVKGAHKQLNQRLARPLLYNYDFIYLASQDGIGCGGKMYNYMGKFSSPMYPNLYRKESLCTWNVKVPIGHKVALKFSVFDITDTCAKSKVVVATYKNNQVTEHTFCQNDTPAVLFSDHTINVTYYSSVNNGGTGWMAYFQAVKKETSSLLWYNF</sequence>
<dbReference type="Proteomes" id="UP000504635">
    <property type="component" value="Unplaced"/>
</dbReference>